<feature type="non-terminal residue" evidence="1">
    <location>
        <position position="1"/>
    </location>
</feature>
<accession>A0A0F9FAH2</accession>
<name>A0A0F9FAH2_9ZZZZ</name>
<sequence length="246" mass="27535">GYPEGDLQKLTPAQQKSLDEFARYTEKGIEPVHSDEAYEEWLRRPISEQGEANLLAEYRASFDDAHFAAAQARQSSIRDGKTDKVNQYVGDVRRIEGVLRGTPGFELKPSGKDKDRKKKAREERIVGGILRRFEEVSAEKGSALTPPEKDEIIIKELGRRMWVDTIGWGGTEFISAGMSPEEREDAYVPFDQITETMRSKIKNIAASENMSASESDVEFAAGQILLRGKGLSNAQEALIIIESLQR</sequence>
<organism evidence="1">
    <name type="scientific">marine sediment metagenome</name>
    <dbReference type="NCBI Taxonomy" id="412755"/>
    <lineage>
        <taxon>unclassified sequences</taxon>
        <taxon>metagenomes</taxon>
        <taxon>ecological metagenomes</taxon>
    </lineage>
</organism>
<protein>
    <submittedName>
        <fullName evidence="1">Uncharacterized protein</fullName>
    </submittedName>
</protein>
<dbReference type="AlphaFoldDB" id="A0A0F9FAH2"/>
<reference evidence="1" key="1">
    <citation type="journal article" date="2015" name="Nature">
        <title>Complex archaea that bridge the gap between prokaryotes and eukaryotes.</title>
        <authorList>
            <person name="Spang A."/>
            <person name="Saw J.H."/>
            <person name="Jorgensen S.L."/>
            <person name="Zaremba-Niedzwiedzka K."/>
            <person name="Martijn J."/>
            <person name="Lind A.E."/>
            <person name="van Eijk R."/>
            <person name="Schleper C."/>
            <person name="Guy L."/>
            <person name="Ettema T.J."/>
        </authorList>
    </citation>
    <scope>NUCLEOTIDE SEQUENCE</scope>
</reference>
<proteinExistence type="predicted"/>
<dbReference type="EMBL" id="LAZR01024340">
    <property type="protein sequence ID" value="KKL75481.1"/>
    <property type="molecule type" value="Genomic_DNA"/>
</dbReference>
<gene>
    <name evidence="1" type="ORF">LCGC14_2054470</name>
</gene>
<comment type="caution">
    <text evidence="1">The sequence shown here is derived from an EMBL/GenBank/DDBJ whole genome shotgun (WGS) entry which is preliminary data.</text>
</comment>
<evidence type="ECO:0000313" key="1">
    <source>
        <dbReference type="EMBL" id="KKL75481.1"/>
    </source>
</evidence>